<evidence type="ECO:0000313" key="1">
    <source>
        <dbReference type="EMBL" id="NIH77473.1"/>
    </source>
</evidence>
<comment type="caution">
    <text evidence="2">The sequence shown here is derived from an EMBL/GenBank/DDBJ whole genome shotgun (WGS) entry which is preliminary data.</text>
</comment>
<evidence type="ECO:0000313" key="2">
    <source>
        <dbReference type="EMBL" id="NIH83100.1"/>
    </source>
</evidence>
<accession>A0ABX0T2N2</accession>
<evidence type="ECO:0000313" key="3">
    <source>
        <dbReference type="Proteomes" id="UP000754495"/>
    </source>
</evidence>
<proteinExistence type="predicted"/>
<dbReference type="EMBL" id="JAANOU010000001">
    <property type="protein sequence ID" value="NIH83100.1"/>
    <property type="molecule type" value="Genomic_DNA"/>
</dbReference>
<protein>
    <submittedName>
        <fullName evidence="2">Uncharacterized protein</fullName>
    </submittedName>
</protein>
<reference evidence="2 3" key="1">
    <citation type="submission" date="2020-03" db="EMBL/GenBank/DDBJ databases">
        <title>Sequencing the genomes of 1000 actinobacteria strains.</title>
        <authorList>
            <person name="Klenk H.-P."/>
        </authorList>
    </citation>
    <scope>NUCLEOTIDE SEQUENCE [LARGE SCALE GENOMIC DNA]</scope>
    <source>
        <strain evidence="2 3">DSM 45668</strain>
    </source>
</reference>
<name>A0ABX0T2N2_9PSEU</name>
<organism evidence="2 3">
    <name type="scientific">Amycolatopsis viridis</name>
    <dbReference type="NCBI Taxonomy" id="185678"/>
    <lineage>
        <taxon>Bacteria</taxon>
        <taxon>Bacillati</taxon>
        <taxon>Actinomycetota</taxon>
        <taxon>Actinomycetes</taxon>
        <taxon>Pseudonocardiales</taxon>
        <taxon>Pseudonocardiaceae</taxon>
        <taxon>Amycolatopsis</taxon>
    </lineage>
</organism>
<sequence>MTGGGHPHIREKLTAQLADLDRWEAISLDTRFA</sequence>
<keyword evidence="3" id="KW-1185">Reference proteome</keyword>
<dbReference type="EMBL" id="JAANOU010000001">
    <property type="protein sequence ID" value="NIH77473.1"/>
    <property type="molecule type" value="Genomic_DNA"/>
</dbReference>
<dbReference type="Proteomes" id="UP000754495">
    <property type="component" value="Unassembled WGS sequence"/>
</dbReference>
<gene>
    <name evidence="1" type="ORF">FHX46_000003</name>
    <name evidence="2" type="ORF">FHX46_005630</name>
</gene>